<evidence type="ECO:0000256" key="5">
    <source>
        <dbReference type="ARBA" id="ARBA00023098"/>
    </source>
</evidence>
<dbReference type="InterPro" id="IPR029058">
    <property type="entry name" value="AB_hydrolase_fold"/>
</dbReference>
<dbReference type="FunFam" id="3.40.50.1820:FF:000057">
    <property type="entry name" value="Lipase"/>
    <property type="match status" value="1"/>
</dbReference>
<comment type="similarity">
    <text evidence="1 7">Belongs to the AB hydrolase superfamily. Lipase family.</text>
</comment>
<dbReference type="InterPro" id="IPR006693">
    <property type="entry name" value="AB_hydrolase_lipase"/>
</dbReference>
<dbReference type="InterPro" id="IPR022742">
    <property type="entry name" value="Hydrolase_4"/>
</dbReference>
<dbReference type="InterPro" id="IPR025483">
    <property type="entry name" value="Lipase_euk"/>
</dbReference>
<feature type="active site" description="Nucleophile" evidence="8">
    <location>
        <position position="186"/>
    </location>
</feature>
<feature type="active site" description="Charge relay system" evidence="8">
    <location>
        <position position="393"/>
    </location>
</feature>
<proteinExistence type="inferred from homology"/>
<feature type="active site" description="Charge relay system" evidence="8">
    <location>
        <position position="362"/>
    </location>
</feature>
<evidence type="ECO:0000256" key="6">
    <source>
        <dbReference type="ARBA" id="ARBA00023180"/>
    </source>
</evidence>
<evidence type="ECO:0000256" key="2">
    <source>
        <dbReference type="ARBA" id="ARBA00022729"/>
    </source>
</evidence>
<dbReference type="EMBL" id="JBJJXI010000018">
    <property type="protein sequence ID" value="KAL3407111.1"/>
    <property type="molecule type" value="Genomic_DNA"/>
</dbReference>
<evidence type="ECO:0000256" key="7">
    <source>
        <dbReference type="PIRNR" id="PIRNR000862"/>
    </source>
</evidence>
<evidence type="ECO:0000256" key="1">
    <source>
        <dbReference type="ARBA" id="ARBA00010701"/>
    </source>
</evidence>
<dbReference type="AlphaFoldDB" id="A0ABD2XQS4"/>
<keyword evidence="5" id="KW-0443">Lipid metabolism</keyword>
<accession>A0ABD2XQS4</accession>
<organism evidence="11 12">
    <name type="scientific">Trichogramma kaykai</name>
    <dbReference type="NCBI Taxonomy" id="54128"/>
    <lineage>
        <taxon>Eukaryota</taxon>
        <taxon>Metazoa</taxon>
        <taxon>Ecdysozoa</taxon>
        <taxon>Arthropoda</taxon>
        <taxon>Hexapoda</taxon>
        <taxon>Insecta</taxon>
        <taxon>Pterygota</taxon>
        <taxon>Neoptera</taxon>
        <taxon>Endopterygota</taxon>
        <taxon>Hymenoptera</taxon>
        <taxon>Apocrita</taxon>
        <taxon>Proctotrupomorpha</taxon>
        <taxon>Chalcidoidea</taxon>
        <taxon>Trichogrammatidae</taxon>
        <taxon>Trichogramma</taxon>
    </lineage>
</organism>
<comment type="caution">
    <text evidence="11">The sequence shown here is derived from an EMBL/GenBank/DDBJ whole genome shotgun (WGS) entry which is preliminary data.</text>
</comment>
<evidence type="ECO:0000256" key="4">
    <source>
        <dbReference type="ARBA" id="ARBA00022963"/>
    </source>
</evidence>
<dbReference type="SUPFAM" id="SSF53474">
    <property type="entry name" value="alpha/beta-Hydrolases"/>
    <property type="match status" value="1"/>
</dbReference>
<protein>
    <recommendedName>
        <fullName evidence="7">Lipase</fullName>
    </recommendedName>
</protein>
<evidence type="ECO:0000259" key="10">
    <source>
        <dbReference type="Pfam" id="PF12146"/>
    </source>
</evidence>
<gene>
    <name evidence="11" type="ORF">TKK_001177</name>
</gene>
<dbReference type="PANTHER" id="PTHR11005">
    <property type="entry name" value="LYSOSOMAL ACID LIPASE-RELATED"/>
    <property type="match status" value="1"/>
</dbReference>
<feature type="domain" description="Serine aminopeptidase S33" evidence="10">
    <location>
        <begin position="113"/>
        <end position="233"/>
    </location>
</feature>
<dbReference type="Pfam" id="PF04083">
    <property type="entry name" value="Abhydro_lipase"/>
    <property type="match status" value="1"/>
</dbReference>
<evidence type="ECO:0000256" key="8">
    <source>
        <dbReference type="PIRSR" id="PIRSR000862-1"/>
    </source>
</evidence>
<evidence type="ECO:0000259" key="9">
    <source>
        <dbReference type="Pfam" id="PF04083"/>
    </source>
</evidence>
<keyword evidence="2" id="KW-0732">Signal</keyword>
<evidence type="ECO:0000256" key="3">
    <source>
        <dbReference type="ARBA" id="ARBA00022801"/>
    </source>
</evidence>
<dbReference type="Proteomes" id="UP001627154">
    <property type="component" value="Unassembled WGS sequence"/>
</dbReference>
<reference evidence="11 12" key="1">
    <citation type="journal article" date="2024" name="bioRxiv">
        <title>A reference genome for Trichogramma kaykai: A tiny desert-dwelling parasitoid wasp with competing sex-ratio distorters.</title>
        <authorList>
            <person name="Culotta J."/>
            <person name="Lindsey A.R."/>
        </authorList>
    </citation>
    <scope>NUCLEOTIDE SEQUENCE [LARGE SCALE GENOMIC DNA]</scope>
    <source>
        <strain evidence="11 12">KSX58</strain>
    </source>
</reference>
<dbReference type="GO" id="GO:0016787">
    <property type="term" value="F:hydrolase activity"/>
    <property type="evidence" value="ECO:0007669"/>
    <property type="project" value="UniProtKB-KW"/>
</dbReference>
<dbReference type="Gene3D" id="3.40.50.1820">
    <property type="entry name" value="alpha/beta hydrolase"/>
    <property type="match status" value="1"/>
</dbReference>
<evidence type="ECO:0000313" key="12">
    <source>
        <dbReference type="Proteomes" id="UP001627154"/>
    </source>
</evidence>
<dbReference type="GO" id="GO:0016042">
    <property type="term" value="P:lipid catabolic process"/>
    <property type="evidence" value="ECO:0007669"/>
    <property type="project" value="UniProtKB-KW"/>
</dbReference>
<keyword evidence="4 7" id="KW-0442">Lipid degradation</keyword>
<sequence length="418" mass="48156">MREFENKIILIMMSYFLQVHTFVRIKPKSEMAKVNMDYDPLENIDKDVDCYYLIEKRNYPVEKHIITSDDGYRIAIYRIPGSPKNPTEKRLPVVLQHGLLATCAEWILFGPKHDLVFMLADLGHDIWITNSRGTSFGRSHLTLSPDHDPEFWEYSYHEMAVIDMPNIVDYVLNITNEQQVMYIGHSMGTAISYIFLSTRPEYQQKVKLAVSFTPVAYWYDPQTSFIGSVKAGLPGLVKVFEGSKIYEVFPSSPLLKNLVTILCNNRDSTVQNLCQFLIDVNFGKDNDQVPDLSVLAKVVRYIPGGTSRQTLKHFVQNIVEGDFRPLDFGPEKNMIKYGTPYVLPYNLKNISTPFALFYGLGDMLLAPHNIIYLSKVLPNVEVVEAVPYEKFNHLDFVLAKDVKRLLYDRVMEVMARYY</sequence>
<keyword evidence="6" id="KW-0325">Glycoprotein</keyword>
<evidence type="ECO:0000313" key="11">
    <source>
        <dbReference type="EMBL" id="KAL3407111.1"/>
    </source>
</evidence>
<keyword evidence="12" id="KW-1185">Reference proteome</keyword>
<name>A0ABD2XQS4_9HYME</name>
<feature type="domain" description="Partial AB-hydrolase lipase" evidence="9">
    <location>
        <begin position="51"/>
        <end position="108"/>
    </location>
</feature>
<dbReference type="Pfam" id="PF12146">
    <property type="entry name" value="Hydrolase_4"/>
    <property type="match status" value="1"/>
</dbReference>
<keyword evidence="3 7" id="KW-0378">Hydrolase</keyword>
<dbReference type="PIRSF" id="PIRSF000862">
    <property type="entry name" value="Steryl_ester_lip"/>
    <property type="match status" value="1"/>
</dbReference>